<dbReference type="EMBL" id="JGYK01000001">
    <property type="protein sequence ID" value="KFI40715.1"/>
    <property type="molecule type" value="Genomic_DNA"/>
</dbReference>
<evidence type="ECO:0000313" key="2">
    <source>
        <dbReference type="Proteomes" id="UP000029015"/>
    </source>
</evidence>
<proteinExistence type="predicted"/>
<sequence length="85" mass="9632">MIAETLDSLSRIERSGKPLTYESKAEDKAYRVFTEWLQIKALVDDSDSDQVVEVASQIKIILDKATTIDQATRDQVADLLMSLHY</sequence>
<dbReference type="RefSeq" id="WP_034983464.1">
    <property type="nucleotide sequence ID" value="NZ_JGYK01000001.1"/>
</dbReference>
<name>A0A086Z2G5_9BIFI</name>
<protein>
    <submittedName>
        <fullName evidence="1">Uncharacterized protein</fullName>
    </submittedName>
</protein>
<organism evidence="1 2">
    <name type="scientific">Bifidobacterium actinocoloniiforme DSM 22766</name>
    <dbReference type="NCBI Taxonomy" id="1437605"/>
    <lineage>
        <taxon>Bacteria</taxon>
        <taxon>Bacillati</taxon>
        <taxon>Actinomycetota</taxon>
        <taxon>Actinomycetes</taxon>
        <taxon>Bifidobacteriales</taxon>
        <taxon>Bifidobacteriaceae</taxon>
        <taxon>Bifidobacterium</taxon>
    </lineage>
</organism>
<accession>A0A086Z2G5</accession>
<evidence type="ECO:0000313" key="1">
    <source>
        <dbReference type="EMBL" id="KFI40715.1"/>
    </source>
</evidence>
<dbReference type="AlphaFoldDB" id="A0A086Z2G5"/>
<dbReference type="Proteomes" id="UP000029015">
    <property type="component" value="Unassembled WGS sequence"/>
</dbReference>
<reference evidence="1 2" key="1">
    <citation type="submission" date="2014-03" db="EMBL/GenBank/DDBJ databases">
        <title>Genomics of Bifidobacteria.</title>
        <authorList>
            <person name="Ventura M."/>
            <person name="Milani C."/>
            <person name="Lugli G.A."/>
        </authorList>
    </citation>
    <scope>NUCLEOTIDE SEQUENCE [LARGE SCALE GENOMIC DNA]</scope>
    <source>
        <strain evidence="1 2">DSM 22766</strain>
    </source>
</reference>
<gene>
    <name evidence="1" type="ORF">BACT_1422</name>
</gene>
<keyword evidence="2" id="KW-1185">Reference proteome</keyword>
<comment type="caution">
    <text evidence="1">The sequence shown here is derived from an EMBL/GenBank/DDBJ whole genome shotgun (WGS) entry which is preliminary data.</text>
</comment>